<evidence type="ECO:0000313" key="5">
    <source>
        <dbReference type="EMBL" id="RCJ29988.1"/>
    </source>
</evidence>
<evidence type="ECO:0000256" key="2">
    <source>
        <dbReference type="ARBA" id="ARBA00022771"/>
    </source>
</evidence>
<dbReference type="AlphaFoldDB" id="A0A367R0I6"/>
<keyword evidence="1" id="KW-0479">Metal-binding</keyword>
<evidence type="ECO:0000256" key="3">
    <source>
        <dbReference type="ARBA" id="ARBA00022833"/>
    </source>
</evidence>
<feature type="domain" description="RanBP2-type" evidence="4">
    <location>
        <begin position="2"/>
        <end position="21"/>
    </location>
</feature>
<reference evidence="5 6" key="1">
    <citation type="submission" date="2016-04" db="EMBL/GenBank/DDBJ databases">
        <authorList>
            <person name="Evans L.H."/>
            <person name="Alamgir A."/>
            <person name="Owens N."/>
            <person name="Weber N.D."/>
            <person name="Virtaneva K."/>
            <person name="Barbian K."/>
            <person name="Babar A."/>
            <person name="Rosenke K."/>
        </authorList>
    </citation>
    <scope>NUCLEOTIDE SEQUENCE [LARGE SCALE GENOMIC DNA]</scope>
    <source>
        <strain evidence="5">NIES-2108</strain>
    </source>
</reference>
<evidence type="ECO:0000259" key="4">
    <source>
        <dbReference type="PROSITE" id="PS01358"/>
    </source>
</evidence>
<evidence type="ECO:0000313" key="6">
    <source>
        <dbReference type="Proteomes" id="UP000252085"/>
    </source>
</evidence>
<dbReference type="InterPro" id="IPR001876">
    <property type="entry name" value="Znf_RanBP2"/>
</dbReference>
<organism evidence="5 6">
    <name type="scientific">Nostoc punctiforme NIES-2108</name>
    <dbReference type="NCBI Taxonomy" id="1356359"/>
    <lineage>
        <taxon>Bacteria</taxon>
        <taxon>Bacillati</taxon>
        <taxon>Cyanobacteriota</taxon>
        <taxon>Cyanophyceae</taxon>
        <taxon>Nostocales</taxon>
        <taxon>Nostocaceae</taxon>
        <taxon>Nostoc</taxon>
    </lineage>
</organism>
<accession>A0A367R0I6</accession>
<dbReference type="Proteomes" id="UP000252085">
    <property type="component" value="Unassembled WGS sequence"/>
</dbReference>
<dbReference type="PROSITE" id="PS01358">
    <property type="entry name" value="ZF_RANBP2_1"/>
    <property type="match status" value="1"/>
</dbReference>
<comment type="caution">
    <text evidence="5">The sequence shown here is derived from an EMBL/GenBank/DDBJ whole genome shotgun (WGS) entry which is preliminary data.</text>
</comment>
<keyword evidence="3" id="KW-0862">Zinc</keyword>
<dbReference type="GO" id="GO:0008270">
    <property type="term" value="F:zinc ion binding"/>
    <property type="evidence" value="ECO:0007669"/>
    <property type="project" value="UniProtKB-KW"/>
</dbReference>
<dbReference type="EMBL" id="LXQE01000193">
    <property type="protein sequence ID" value="RCJ29988.1"/>
    <property type="molecule type" value="Genomic_DNA"/>
</dbReference>
<protein>
    <recommendedName>
        <fullName evidence="4">RanBP2-type domain-containing protein</fullName>
    </recommendedName>
</protein>
<evidence type="ECO:0000256" key="1">
    <source>
        <dbReference type="ARBA" id="ARBA00022723"/>
    </source>
</evidence>
<keyword evidence="2" id="KW-0863">Zinc-finger</keyword>
<gene>
    <name evidence="5" type="ORF">A6769_34645</name>
</gene>
<proteinExistence type="predicted"/>
<sequence length="147" mass="16605">MWECCKCHEQNEETFSFCWSCGTSNDGIEDKSFQGVDEIAPSSIKGQPVLVTSTGLAEYPDQQKVELLACVKCGSENIIPNVRIVTHTEEFKKDLQVEIYENPKALIFKGTHTGTLTAYICGQCGYTEMYISNPQHLLNQYRKNKKI</sequence>
<name>A0A367R0I6_NOSPU</name>